<dbReference type="PROSITE" id="PS00955">
    <property type="entry name" value="IGP_DEHYDRATASE_2"/>
    <property type="match status" value="1"/>
</dbReference>
<evidence type="ECO:0000313" key="6">
    <source>
        <dbReference type="EMBL" id="SFV71064.1"/>
    </source>
</evidence>
<proteinExistence type="inferred from homology"/>
<evidence type="ECO:0000256" key="3">
    <source>
        <dbReference type="ARBA" id="ARBA00022605"/>
    </source>
</evidence>
<dbReference type="NCBIfam" id="NF002114">
    <property type="entry name" value="PRK00951.2-4"/>
    <property type="match status" value="1"/>
</dbReference>
<dbReference type="GO" id="GO:0000105">
    <property type="term" value="P:L-histidine biosynthetic process"/>
    <property type="evidence" value="ECO:0007669"/>
    <property type="project" value="UniProtKB-UniPathway"/>
</dbReference>
<reference evidence="6" key="1">
    <citation type="submission" date="2016-10" db="EMBL/GenBank/DDBJ databases">
        <authorList>
            <person name="de Groot N.N."/>
        </authorList>
    </citation>
    <scope>NUCLEOTIDE SEQUENCE</scope>
</reference>
<accession>A0A1W1CZ23</accession>
<dbReference type="Gene3D" id="3.30.230.40">
    <property type="entry name" value="Imidazole glycerol phosphate dehydratase, domain 1"/>
    <property type="match status" value="2"/>
</dbReference>
<keyword evidence="4" id="KW-0368">Histidine biosynthesis</keyword>
<dbReference type="UniPathway" id="UPA00031">
    <property type="reaction ID" value="UER00011"/>
</dbReference>
<dbReference type="FunFam" id="3.30.230.40:FF:000001">
    <property type="entry name" value="Imidazoleglycerol-phosphate dehydratase HisB"/>
    <property type="match status" value="1"/>
</dbReference>
<keyword evidence="3" id="KW-0028">Amino-acid biosynthesis</keyword>
<dbReference type="NCBIfam" id="NF002111">
    <property type="entry name" value="PRK00951.2-1"/>
    <property type="match status" value="1"/>
</dbReference>
<evidence type="ECO:0000256" key="5">
    <source>
        <dbReference type="ARBA" id="ARBA00023239"/>
    </source>
</evidence>
<dbReference type="AlphaFoldDB" id="A0A1W1CZ23"/>
<dbReference type="Pfam" id="PF00475">
    <property type="entry name" value="IGPD"/>
    <property type="match status" value="1"/>
</dbReference>
<gene>
    <name evidence="6" type="ORF">MNB_SV-13-1833</name>
</gene>
<dbReference type="InterPro" id="IPR020565">
    <property type="entry name" value="ImidazoleglycerP_deHydtase_CS"/>
</dbReference>
<dbReference type="GO" id="GO:0004424">
    <property type="term" value="F:imidazoleglycerol-phosphate dehydratase activity"/>
    <property type="evidence" value="ECO:0007669"/>
    <property type="project" value="InterPro"/>
</dbReference>
<dbReference type="FunFam" id="3.30.230.40:FF:000003">
    <property type="entry name" value="Imidazoleglycerol-phosphate dehydratase HisB"/>
    <property type="match status" value="1"/>
</dbReference>
<dbReference type="InterPro" id="IPR038494">
    <property type="entry name" value="IGPD_sf"/>
</dbReference>
<dbReference type="InterPro" id="IPR020568">
    <property type="entry name" value="Ribosomal_Su5_D2-typ_SF"/>
</dbReference>
<dbReference type="EMBL" id="FPHM01000196">
    <property type="protein sequence ID" value="SFV71064.1"/>
    <property type="molecule type" value="Genomic_DNA"/>
</dbReference>
<dbReference type="HAMAP" id="MF_00076">
    <property type="entry name" value="HisB"/>
    <property type="match status" value="1"/>
</dbReference>
<evidence type="ECO:0000256" key="4">
    <source>
        <dbReference type="ARBA" id="ARBA00023102"/>
    </source>
</evidence>
<dbReference type="SUPFAM" id="SSF54211">
    <property type="entry name" value="Ribosomal protein S5 domain 2-like"/>
    <property type="match status" value="2"/>
</dbReference>
<evidence type="ECO:0000256" key="1">
    <source>
        <dbReference type="ARBA" id="ARBA00005047"/>
    </source>
</evidence>
<dbReference type="CDD" id="cd07914">
    <property type="entry name" value="IGPD"/>
    <property type="match status" value="1"/>
</dbReference>
<evidence type="ECO:0000256" key="2">
    <source>
        <dbReference type="ARBA" id="ARBA00016664"/>
    </source>
</evidence>
<keyword evidence="5 6" id="KW-0456">Lyase</keyword>
<dbReference type="PROSITE" id="PS00954">
    <property type="entry name" value="IGP_DEHYDRATASE_1"/>
    <property type="match status" value="1"/>
</dbReference>
<dbReference type="PANTHER" id="PTHR23133:SF2">
    <property type="entry name" value="IMIDAZOLEGLYCEROL-PHOSPHATE DEHYDRATASE"/>
    <property type="match status" value="1"/>
</dbReference>
<name>A0A1W1CZ23_9ZZZZ</name>
<dbReference type="InterPro" id="IPR000807">
    <property type="entry name" value="ImidazoleglycerolP_deHydtase"/>
</dbReference>
<protein>
    <recommendedName>
        <fullName evidence="2">Imidazoleglycerol-phosphate dehydratase</fullName>
    </recommendedName>
</protein>
<comment type="pathway">
    <text evidence="1">Amino-acid biosynthesis; L-histidine biosynthesis; L-histidine from 5-phospho-alpha-D-ribose 1-diphosphate: step 6/9.</text>
</comment>
<dbReference type="PANTHER" id="PTHR23133">
    <property type="entry name" value="IMIDAZOLEGLYCEROL-PHOSPHATE DEHYDRATASE HIS7"/>
    <property type="match status" value="1"/>
</dbReference>
<sequence length="191" mass="21383">MIEISRQTKETEISVKLNLYGTGKAKIHTGVGFYDHMLESFTKHAHIDMEVSCEGDTHIDDHHSVEDVAIVMGQAFRKAIYPVQNIERFGNATVVMDEASVTCDIDLSNRAYLIFENMPREGKVGNFDVELVEEFFKAFAFNLPLTLHLVVNRGRNKHHIIEASFKALAVALRRAVAINDRAGIPSTKGVL</sequence>
<organism evidence="6">
    <name type="scientific">hydrothermal vent metagenome</name>
    <dbReference type="NCBI Taxonomy" id="652676"/>
    <lineage>
        <taxon>unclassified sequences</taxon>
        <taxon>metagenomes</taxon>
        <taxon>ecological metagenomes</taxon>
    </lineage>
</organism>